<name>A0A2C5XVI7_9HYPO</name>
<organism evidence="1 2">
    <name type="scientific">Ophiocordyceps australis</name>
    <dbReference type="NCBI Taxonomy" id="1399860"/>
    <lineage>
        <taxon>Eukaryota</taxon>
        <taxon>Fungi</taxon>
        <taxon>Dikarya</taxon>
        <taxon>Ascomycota</taxon>
        <taxon>Pezizomycotina</taxon>
        <taxon>Sordariomycetes</taxon>
        <taxon>Hypocreomycetidae</taxon>
        <taxon>Hypocreales</taxon>
        <taxon>Ophiocordycipitaceae</taxon>
        <taxon>Ophiocordyceps</taxon>
    </lineage>
</organism>
<reference evidence="1 2" key="1">
    <citation type="submission" date="2017-06" db="EMBL/GenBank/DDBJ databases">
        <title>Ant-infecting Ophiocordyceps genomes reveal a high diversity of potential behavioral manipulation genes and a possible major role for enterotoxins.</title>
        <authorList>
            <person name="De Bekker C."/>
            <person name="Evans H.C."/>
            <person name="Brachmann A."/>
            <person name="Hughes D.P."/>
        </authorList>
    </citation>
    <scope>NUCLEOTIDE SEQUENCE [LARGE SCALE GENOMIC DNA]</scope>
    <source>
        <strain evidence="1 2">Map64</strain>
    </source>
</reference>
<sequence length="80" mass="9168">MLPKSSWKEFFRIPPTGRGRLGKRRLSPPRSLCTIFHSPFVPLHRPNQLRRPPKSFPNFLILDVSAPVAESCARWSLSVT</sequence>
<dbReference type="Proteomes" id="UP000226192">
    <property type="component" value="Unassembled WGS sequence"/>
</dbReference>
<evidence type="ECO:0000313" key="2">
    <source>
        <dbReference type="Proteomes" id="UP000226192"/>
    </source>
</evidence>
<proteinExistence type="predicted"/>
<dbReference type="AlphaFoldDB" id="A0A2C5XVI7"/>
<gene>
    <name evidence="1" type="ORF">CDD81_3186</name>
</gene>
<dbReference type="EMBL" id="NJET01000205">
    <property type="protein sequence ID" value="PHH59456.1"/>
    <property type="molecule type" value="Genomic_DNA"/>
</dbReference>
<keyword evidence="2" id="KW-1185">Reference proteome</keyword>
<protein>
    <submittedName>
        <fullName evidence="1">Uncharacterized protein</fullName>
    </submittedName>
</protein>
<accession>A0A2C5XVI7</accession>
<comment type="caution">
    <text evidence="1">The sequence shown here is derived from an EMBL/GenBank/DDBJ whole genome shotgun (WGS) entry which is preliminary data.</text>
</comment>
<evidence type="ECO:0000313" key="1">
    <source>
        <dbReference type="EMBL" id="PHH59456.1"/>
    </source>
</evidence>